<evidence type="ECO:0000256" key="5">
    <source>
        <dbReference type="ARBA" id="ARBA00023125"/>
    </source>
</evidence>
<keyword evidence="5 6" id="KW-0238">DNA-binding</keyword>
<comment type="caution">
    <text evidence="8">The sequence shown here is derived from an EMBL/GenBank/DDBJ whole genome shotgun (WGS) entry which is preliminary data.</text>
</comment>
<keyword evidence="6" id="KW-0862">Zinc</keyword>
<organism evidence="8 9">
    <name type="scientific">Periplaneta americana</name>
    <name type="common">American cockroach</name>
    <name type="synonym">Blatta americana</name>
    <dbReference type="NCBI Taxonomy" id="6978"/>
    <lineage>
        <taxon>Eukaryota</taxon>
        <taxon>Metazoa</taxon>
        <taxon>Ecdysozoa</taxon>
        <taxon>Arthropoda</taxon>
        <taxon>Hexapoda</taxon>
        <taxon>Insecta</taxon>
        <taxon>Pterygota</taxon>
        <taxon>Neoptera</taxon>
        <taxon>Polyneoptera</taxon>
        <taxon>Dictyoptera</taxon>
        <taxon>Blattodea</taxon>
        <taxon>Blattoidea</taxon>
        <taxon>Blattidae</taxon>
        <taxon>Blattinae</taxon>
        <taxon>Periplaneta</taxon>
    </lineage>
</organism>
<keyword evidence="6" id="KW-0411">Iron-sulfur</keyword>
<keyword evidence="2 6" id="KW-0548">Nucleotidyltransferase</keyword>
<dbReference type="Proteomes" id="UP001148838">
    <property type="component" value="Unassembled WGS sequence"/>
</dbReference>
<gene>
    <name evidence="8" type="ORF">ANN_10306</name>
</gene>
<evidence type="ECO:0000313" key="9">
    <source>
        <dbReference type="Proteomes" id="UP001148838"/>
    </source>
</evidence>
<protein>
    <recommendedName>
        <fullName evidence="6">DNA polymerase epsilon catalytic subunit</fullName>
        <ecNumber evidence="6">2.7.7.7</ecNumber>
    </recommendedName>
</protein>
<evidence type="ECO:0000256" key="4">
    <source>
        <dbReference type="ARBA" id="ARBA00022932"/>
    </source>
</evidence>
<dbReference type="PANTHER" id="PTHR10670:SF0">
    <property type="entry name" value="DNA POLYMERASE EPSILON CATALYTIC SUBUNIT A"/>
    <property type="match status" value="1"/>
</dbReference>
<dbReference type="InterPro" id="IPR054475">
    <property type="entry name" value="Znf-DPOE"/>
</dbReference>
<comment type="subcellular location">
    <subcellularLocation>
        <location evidence="6">Nucleus</location>
    </subcellularLocation>
</comment>
<evidence type="ECO:0000259" key="7">
    <source>
        <dbReference type="Pfam" id="PF22912"/>
    </source>
</evidence>
<keyword evidence="6" id="KW-0004">4Fe-4S</keyword>
<comment type="similarity">
    <text evidence="6">Belongs to the DNA polymerase type-B family.</text>
</comment>
<keyword evidence="6" id="KW-0863">Zinc-finger</keyword>
<keyword evidence="6" id="KW-0539">Nucleus</keyword>
<proteinExistence type="inferred from homology"/>
<keyword evidence="6" id="KW-0408">Iron</keyword>
<dbReference type="EC" id="2.7.7.7" evidence="6"/>
<evidence type="ECO:0000313" key="8">
    <source>
        <dbReference type="EMBL" id="KAJ4448292.1"/>
    </source>
</evidence>
<dbReference type="Pfam" id="PF22912">
    <property type="entry name" value="zf-DPOE"/>
    <property type="match status" value="1"/>
</dbReference>
<evidence type="ECO:0000256" key="6">
    <source>
        <dbReference type="RuleBase" id="RU365029"/>
    </source>
</evidence>
<dbReference type="InterPro" id="IPR029703">
    <property type="entry name" value="POL2"/>
</dbReference>
<sequence length="80" mass="9370">MHRKAMAYTLQDLQCKKCLQIKLENMTEYCRCTGEFQTLISRHDLAVHLKIFRGIAKHYKMPTLLEAVEFNIQMNPGLIT</sequence>
<comment type="catalytic activity">
    <reaction evidence="6">
        <text>DNA(n) + a 2'-deoxyribonucleoside 5'-triphosphate = DNA(n+1) + diphosphate</text>
        <dbReference type="Rhea" id="RHEA:22508"/>
        <dbReference type="Rhea" id="RHEA-COMP:17339"/>
        <dbReference type="Rhea" id="RHEA-COMP:17340"/>
        <dbReference type="ChEBI" id="CHEBI:33019"/>
        <dbReference type="ChEBI" id="CHEBI:61560"/>
        <dbReference type="ChEBI" id="CHEBI:173112"/>
        <dbReference type="EC" id="2.7.7.7"/>
    </reaction>
</comment>
<dbReference type="PANTHER" id="PTHR10670">
    <property type="entry name" value="DNA POLYMERASE EPSILON CATALYTIC SUBUNIT A"/>
    <property type="match status" value="1"/>
</dbReference>
<dbReference type="EMBL" id="JAJSOF020000005">
    <property type="protein sequence ID" value="KAJ4448292.1"/>
    <property type="molecule type" value="Genomic_DNA"/>
</dbReference>
<keyword evidence="1 6" id="KW-0808">Transferase</keyword>
<keyword evidence="3 6" id="KW-0235">DNA replication</keyword>
<name>A0ABQ8TRF5_PERAM</name>
<comment type="cofactor">
    <cofactor evidence="6">
        <name>[4Fe-4S] cluster</name>
        <dbReference type="ChEBI" id="CHEBI:49883"/>
    </cofactor>
</comment>
<keyword evidence="9" id="KW-1185">Reference proteome</keyword>
<evidence type="ECO:0000256" key="1">
    <source>
        <dbReference type="ARBA" id="ARBA00022679"/>
    </source>
</evidence>
<accession>A0ABQ8TRF5</accession>
<feature type="domain" description="DNA polymerase-epsilon zinc finger" evidence="7">
    <location>
        <begin position="9"/>
        <end position="65"/>
    </location>
</feature>
<comment type="function">
    <text evidence="6">DNA polymerase II participates in chromosomal DNA replication.</text>
</comment>
<evidence type="ECO:0000256" key="3">
    <source>
        <dbReference type="ARBA" id="ARBA00022705"/>
    </source>
</evidence>
<evidence type="ECO:0000256" key="2">
    <source>
        <dbReference type="ARBA" id="ARBA00022695"/>
    </source>
</evidence>
<reference evidence="8 9" key="1">
    <citation type="journal article" date="2022" name="Allergy">
        <title>Genome assembly and annotation of Periplaneta americana reveal a comprehensive cockroach allergen profile.</title>
        <authorList>
            <person name="Wang L."/>
            <person name="Xiong Q."/>
            <person name="Saelim N."/>
            <person name="Wang L."/>
            <person name="Nong W."/>
            <person name="Wan A.T."/>
            <person name="Shi M."/>
            <person name="Liu X."/>
            <person name="Cao Q."/>
            <person name="Hui J.H.L."/>
            <person name="Sookrung N."/>
            <person name="Leung T.F."/>
            <person name="Tungtrongchitr A."/>
            <person name="Tsui S.K.W."/>
        </authorList>
    </citation>
    <scope>NUCLEOTIDE SEQUENCE [LARGE SCALE GENOMIC DNA]</scope>
    <source>
        <strain evidence="8">PWHHKU_190912</strain>
    </source>
</reference>
<keyword evidence="6" id="KW-0479">Metal-binding</keyword>
<keyword evidence="4 6" id="KW-0239">DNA-directed DNA polymerase</keyword>